<dbReference type="PANTHER" id="PTHR11540">
    <property type="entry name" value="MALATE AND LACTATE DEHYDROGENASE"/>
    <property type="match status" value="1"/>
</dbReference>
<comment type="similarity">
    <text evidence="1">Belongs to the LDH/MDH superfamily. MDH type 1 family.</text>
</comment>
<dbReference type="PANTHER" id="PTHR11540:SF16">
    <property type="entry name" value="MALATE DEHYDROGENASE, MITOCHONDRIAL"/>
    <property type="match status" value="1"/>
</dbReference>
<feature type="binding site" evidence="9">
    <location>
        <position position="82"/>
    </location>
    <ligand>
        <name>substrate</name>
    </ligand>
</feature>
<comment type="caution">
    <text evidence="14">The sequence shown here is derived from an EMBL/GenBank/DDBJ whole genome shotgun (WGS) entry which is preliminary data.</text>
</comment>
<organism evidence="14 15">
    <name type="scientific">Dentiscutata erythropus</name>
    <dbReference type="NCBI Taxonomy" id="1348616"/>
    <lineage>
        <taxon>Eukaryota</taxon>
        <taxon>Fungi</taxon>
        <taxon>Fungi incertae sedis</taxon>
        <taxon>Mucoromycota</taxon>
        <taxon>Glomeromycotina</taxon>
        <taxon>Glomeromycetes</taxon>
        <taxon>Diversisporales</taxon>
        <taxon>Gigasporaceae</taxon>
        <taxon>Dentiscutata</taxon>
    </lineage>
</organism>
<evidence type="ECO:0000256" key="2">
    <source>
        <dbReference type="ARBA" id="ARBA00011738"/>
    </source>
</evidence>
<dbReference type="NCBIfam" id="TIGR01772">
    <property type="entry name" value="MDH_euk_gproteo"/>
    <property type="match status" value="1"/>
</dbReference>
<dbReference type="InterPro" id="IPR036291">
    <property type="entry name" value="NAD(P)-bd_dom_sf"/>
</dbReference>
<feature type="binding site" evidence="10">
    <location>
        <position position="34"/>
    </location>
    <ligand>
        <name>NAD(+)</name>
        <dbReference type="ChEBI" id="CHEBI:57540"/>
    </ligand>
</feature>
<dbReference type="EC" id="1.1.1.37" evidence="3"/>
<evidence type="ECO:0000256" key="9">
    <source>
        <dbReference type="PIRSR" id="PIRSR000102-2"/>
    </source>
</evidence>
<keyword evidence="4" id="KW-0816">Tricarboxylic acid cycle</keyword>
<gene>
    <name evidence="14" type="ORF">DERYTH_LOCUS21689</name>
</gene>
<feature type="domain" description="Lactate/malate dehydrogenase N-terminal" evidence="12">
    <location>
        <begin position="3"/>
        <end position="146"/>
    </location>
</feature>
<keyword evidence="15" id="KW-1185">Reference proteome</keyword>
<dbReference type="InterPro" id="IPR010097">
    <property type="entry name" value="Malate_DH_type1"/>
</dbReference>
<dbReference type="SUPFAM" id="SSF51735">
    <property type="entry name" value="NAD(P)-binding Rossmann-fold domains"/>
    <property type="match status" value="1"/>
</dbReference>
<dbReference type="GO" id="GO:0006099">
    <property type="term" value="P:tricarboxylic acid cycle"/>
    <property type="evidence" value="ECO:0007669"/>
    <property type="project" value="UniProtKB-KW"/>
</dbReference>
<feature type="binding site" evidence="9">
    <location>
        <position position="154"/>
    </location>
    <ligand>
        <name>substrate</name>
    </ligand>
</feature>
<dbReference type="GO" id="GO:0005737">
    <property type="term" value="C:cytoplasm"/>
    <property type="evidence" value="ECO:0007669"/>
    <property type="project" value="TreeGrafter"/>
</dbReference>
<evidence type="ECO:0000259" key="12">
    <source>
        <dbReference type="Pfam" id="PF00056"/>
    </source>
</evidence>
<evidence type="ECO:0000256" key="4">
    <source>
        <dbReference type="ARBA" id="ARBA00022532"/>
    </source>
</evidence>
<keyword evidence="6 10" id="KW-0520">NAD</keyword>
<evidence type="ECO:0000256" key="8">
    <source>
        <dbReference type="PIRSR" id="PIRSR000102-1"/>
    </source>
</evidence>
<protein>
    <recommendedName>
        <fullName evidence="3">malate dehydrogenase</fullName>
        <ecNumber evidence="3">1.1.1.37</ecNumber>
    </recommendedName>
</protein>
<dbReference type="OrthoDB" id="4069699at2759"/>
<evidence type="ECO:0000256" key="3">
    <source>
        <dbReference type="ARBA" id="ARBA00012995"/>
    </source>
</evidence>
<proteinExistence type="inferred from homology"/>
<evidence type="ECO:0000256" key="10">
    <source>
        <dbReference type="PIRSR" id="PIRSR000102-3"/>
    </source>
</evidence>
<feature type="domain" description="Lactate/malate dehydrogenase C-terminal" evidence="13">
    <location>
        <begin position="148"/>
        <end position="294"/>
    </location>
</feature>
<feature type="binding site" evidence="10">
    <location>
        <begin position="118"/>
        <end position="120"/>
    </location>
    <ligand>
        <name>NAD(+)</name>
        <dbReference type="ChEBI" id="CHEBI:57540"/>
    </ligand>
</feature>
<comment type="subunit">
    <text evidence="2">Homodimer.</text>
</comment>
<evidence type="ECO:0000256" key="6">
    <source>
        <dbReference type="ARBA" id="ARBA00023027"/>
    </source>
</evidence>
<dbReference type="InterPro" id="IPR015955">
    <property type="entry name" value="Lactate_DH/Glyco_Ohase_4_C"/>
</dbReference>
<dbReference type="InterPro" id="IPR022383">
    <property type="entry name" value="Lactate/malate_DH_C"/>
</dbReference>
<evidence type="ECO:0000256" key="1">
    <source>
        <dbReference type="ARBA" id="ARBA00008824"/>
    </source>
</evidence>
<dbReference type="Pfam" id="PF00056">
    <property type="entry name" value="Ldh_1_N"/>
    <property type="match status" value="1"/>
</dbReference>
<keyword evidence="5 11" id="KW-0560">Oxidoreductase</keyword>
<evidence type="ECO:0000256" key="5">
    <source>
        <dbReference type="ARBA" id="ARBA00023002"/>
    </source>
</evidence>
<sequence>MVKAAVLGASGGIGQPLSLLLKLNETITELALYDIVNSPGVAADLSHINTPAKVTGYLPANDGLKHALTNAHLIVIPAGVPRKPGMTRDDLFKINAGIVRDLATGIAQYAPNAYVLIISNPVNSTVPIVVEVLKKHCVFNPKKIFGVTTLDVVRASTFTSEITCTDPRDVRVPVVGGHSGLTIVPLLSQISPTHNFSQEQIDKLTNRIQYGGDEVVKAKDGTGSATLSMAQAGARFATSILDATVKGKSGIIEPSYVYLDADNEHCAHLKNAVNGLEYFSYNVELGPDGIHKIHG</sequence>
<dbReference type="GO" id="GO:0019752">
    <property type="term" value="P:carboxylic acid metabolic process"/>
    <property type="evidence" value="ECO:0007669"/>
    <property type="project" value="InterPro"/>
</dbReference>
<dbReference type="PIRSF" id="PIRSF000102">
    <property type="entry name" value="Lac_mal_DH"/>
    <property type="match status" value="1"/>
</dbReference>
<dbReference type="InterPro" id="IPR001236">
    <property type="entry name" value="Lactate/malate_DH_N"/>
</dbReference>
<dbReference type="Pfam" id="PF02866">
    <property type="entry name" value="Ldh_1_C"/>
    <property type="match status" value="1"/>
</dbReference>
<accession>A0A9N9JR73</accession>
<name>A0A9N9JR73_9GLOM</name>
<comment type="catalytic activity">
    <reaction evidence="7">
        <text>(S)-malate + NAD(+) = oxaloacetate + NADH + H(+)</text>
        <dbReference type="Rhea" id="RHEA:21432"/>
        <dbReference type="ChEBI" id="CHEBI:15378"/>
        <dbReference type="ChEBI" id="CHEBI:15589"/>
        <dbReference type="ChEBI" id="CHEBI:16452"/>
        <dbReference type="ChEBI" id="CHEBI:57540"/>
        <dbReference type="ChEBI" id="CHEBI:57945"/>
        <dbReference type="EC" id="1.1.1.37"/>
    </reaction>
</comment>
<dbReference type="FunFam" id="3.90.110.10:FF:000001">
    <property type="entry name" value="Malate dehydrogenase"/>
    <property type="match status" value="1"/>
</dbReference>
<dbReference type="CDD" id="cd01337">
    <property type="entry name" value="MDH_glyoxysomal_mitochondrial"/>
    <property type="match status" value="1"/>
</dbReference>
<dbReference type="Proteomes" id="UP000789405">
    <property type="component" value="Unassembled WGS sequence"/>
</dbReference>
<dbReference type="SUPFAM" id="SSF56327">
    <property type="entry name" value="LDH C-terminal domain-like"/>
    <property type="match status" value="1"/>
</dbReference>
<dbReference type="EMBL" id="CAJVPY010028263">
    <property type="protein sequence ID" value="CAG8792380.1"/>
    <property type="molecule type" value="Genomic_DNA"/>
</dbReference>
<evidence type="ECO:0000313" key="15">
    <source>
        <dbReference type="Proteomes" id="UP000789405"/>
    </source>
</evidence>
<feature type="binding site" evidence="10">
    <location>
        <position position="95"/>
    </location>
    <ligand>
        <name>NAD(+)</name>
        <dbReference type="ChEBI" id="CHEBI:57540"/>
    </ligand>
</feature>
<feature type="active site" description="Proton acceptor" evidence="8">
    <location>
        <position position="178"/>
    </location>
</feature>
<dbReference type="GO" id="GO:0030060">
    <property type="term" value="F:L-malate dehydrogenase (NAD+) activity"/>
    <property type="evidence" value="ECO:0007669"/>
    <property type="project" value="UniProtKB-EC"/>
</dbReference>
<dbReference type="Gene3D" id="3.40.50.720">
    <property type="entry name" value="NAD(P)-binding Rossmann-like Domain"/>
    <property type="match status" value="1"/>
</dbReference>
<feature type="binding site" evidence="9">
    <location>
        <position position="120"/>
    </location>
    <ligand>
        <name>substrate</name>
    </ligand>
</feature>
<dbReference type="InterPro" id="IPR001557">
    <property type="entry name" value="L-lactate/malate_DH"/>
</dbReference>
<reference evidence="14" key="1">
    <citation type="submission" date="2021-06" db="EMBL/GenBank/DDBJ databases">
        <authorList>
            <person name="Kallberg Y."/>
            <person name="Tangrot J."/>
            <person name="Rosling A."/>
        </authorList>
    </citation>
    <scope>NUCLEOTIDE SEQUENCE</scope>
    <source>
        <strain evidence="14">MA453B</strain>
    </source>
</reference>
<evidence type="ECO:0000256" key="7">
    <source>
        <dbReference type="ARBA" id="ARBA00048313"/>
    </source>
</evidence>
<evidence type="ECO:0000256" key="11">
    <source>
        <dbReference type="RuleBase" id="RU003369"/>
    </source>
</evidence>
<feature type="binding site" evidence="10">
    <location>
        <begin position="8"/>
        <end position="14"/>
    </location>
    <ligand>
        <name>NAD(+)</name>
        <dbReference type="ChEBI" id="CHEBI:57540"/>
    </ligand>
</feature>
<evidence type="ECO:0000313" key="14">
    <source>
        <dbReference type="EMBL" id="CAG8792380.1"/>
    </source>
</evidence>
<feature type="binding site" evidence="10">
    <location>
        <position position="229"/>
    </location>
    <ligand>
        <name>NAD(+)</name>
        <dbReference type="ChEBI" id="CHEBI:57540"/>
    </ligand>
</feature>
<evidence type="ECO:0000259" key="13">
    <source>
        <dbReference type="Pfam" id="PF02866"/>
    </source>
</evidence>
<dbReference type="Gene3D" id="3.90.110.10">
    <property type="entry name" value="Lactate dehydrogenase/glycoside hydrolase, family 4, C-terminal"/>
    <property type="match status" value="1"/>
</dbReference>
<feature type="binding site" evidence="9">
    <location>
        <position position="88"/>
    </location>
    <ligand>
        <name>substrate</name>
    </ligand>
</feature>
<dbReference type="AlphaFoldDB" id="A0A9N9JR73"/>
<feature type="non-terminal residue" evidence="14">
    <location>
        <position position="1"/>
    </location>
</feature>
<dbReference type="FunFam" id="3.40.50.720:FF:000013">
    <property type="entry name" value="Malate dehydrogenase"/>
    <property type="match status" value="1"/>
</dbReference>